<feature type="non-terminal residue" evidence="1">
    <location>
        <position position="96"/>
    </location>
</feature>
<sequence length="96" mass="11098">MRSVNYNPESDYSGPKDLKLFPVLTKDIVKERGEKTFVCEDVDISKYYMDATSGSTGIPLRVWREPWARAIQIVKWLRVMMVNGYSLTDRVFSLTS</sequence>
<dbReference type="EMBL" id="BARU01027506">
    <property type="protein sequence ID" value="GAH74773.1"/>
    <property type="molecule type" value="Genomic_DNA"/>
</dbReference>
<proteinExistence type="predicted"/>
<reference evidence="1" key="1">
    <citation type="journal article" date="2014" name="Front. Microbiol.">
        <title>High frequency of phylogenetically diverse reductive dehalogenase-homologous genes in deep subseafloor sedimentary metagenomes.</title>
        <authorList>
            <person name="Kawai M."/>
            <person name="Futagami T."/>
            <person name="Toyoda A."/>
            <person name="Takaki Y."/>
            <person name="Nishi S."/>
            <person name="Hori S."/>
            <person name="Arai W."/>
            <person name="Tsubouchi T."/>
            <person name="Morono Y."/>
            <person name="Uchiyama I."/>
            <person name="Ito T."/>
            <person name="Fujiyama A."/>
            <person name="Inagaki F."/>
            <person name="Takami H."/>
        </authorList>
    </citation>
    <scope>NUCLEOTIDE SEQUENCE</scope>
    <source>
        <strain evidence="1">Expedition CK06-06</strain>
    </source>
</reference>
<dbReference type="AlphaFoldDB" id="X1JY88"/>
<comment type="caution">
    <text evidence="1">The sequence shown here is derived from an EMBL/GenBank/DDBJ whole genome shotgun (WGS) entry which is preliminary data.</text>
</comment>
<evidence type="ECO:0000313" key="1">
    <source>
        <dbReference type="EMBL" id="GAH74773.1"/>
    </source>
</evidence>
<dbReference type="Gene3D" id="3.40.50.12780">
    <property type="entry name" value="N-terminal domain of ligase-like"/>
    <property type="match status" value="1"/>
</dbReference>
<name>X1JY88_9ZZZZ</name>
<gene>
    <name evidence="1" type="ORF">S03H2_44025</name>
</gene>
<protein>
    <submittedName>
        <fullName evidence="1">Uncharacterized protein</fullName>
    </submittedName>
</protein>
<organism evidence="1">
    <name type="scientific">marine sediment metagenome</name>
    <dbReference type="NCBI Taxonomy" id="412755"/>
    <lineage>
        <taxon>unclassified sequences</taxon>
        <taxon>metagenomes</taxon>
        <taxon>ecological metagenomes</taxon>
    </lineage>
</organism>
<accession>X1JY88</accession>
<dbReference type="InterPro" id="IPR042099">
    <property type="entry name" value="ANL_N_sf"/>
</dbReference>